<proteinExistence type="predicted"/>
<feature type="compositionally biased region" description="Acidic residues" evidence="1">
    <location>
        <begin position="110"/>
        <end position="120"/>
    </location>
</feature>
<evidence type="ECO:0000313" key="5">
    <source>
        <dbReference type="Proteomes" id="UP001156389"/>
    </source>
</evidence>
<feature type="region of interest" description="Disordered" evidence="1">
    <location>
        <begin position="83"/>
        <end position="133"/>
    </location>
</feature>
<keyword evidence="2" id="KW-0472">Membrane</keyword>
<keyword evidence="2" id="KW-1133">Transmembrane helix</keyword>
<protein>
    <submittedName>
        <fullName evidence="4">DUF2510 domain-containing protein</fullName>
    </submittedName>
</protein>
<sequence>MTTPPGWFPDPGHTGNGPALERWWDGSAWTEQTRAPGYPQMPMATPPGVPPGQRPKGPLIAGICASVAVVVALIIGSVLVLADDSGDDSKDDKAKDKPSPTGPDKPGESGEPDDPDDVPEEPAPSGEPGSIAEGVKLPLLGGWQRTEGTGGAAVTIGPYKCPGDKEQGCVRGGAAVMNASAGEEDAETLAKADIEPNAQQSYGAEVYGGIESHKELLSEKVSVAGEDGYRVRWQLENKLGPDAYIESVVFPHPDGSGRMLVIRSGFDIHDEAPPLSAMDKLVKGVTEGTVADDDGSSEQV</sequence>
<name>A0ABT2JLD1_9ACTN</name>
<reference evidence="4 5" key="1">
    <citation type="submission" date="2021-10" db="EMBL/GenBank/DDBJ databases">
        <title>Streptomyces gossypii sp. nov., isolated from soil collected from cotton field.</title>
        <authorList>
            <person name="Ge X."/>
            <person name="Chen X."/>
            <person name="Liu W."/>
        </authorList>
    </citation>
    <scope>NUCLEOTIDE SEQUENCE [LARGE SCALE GENOMIC DNA]</scope>
    <source>
        <strain evidence="4 5">N2-109</strain>
    </source>
</reference>
<evidence type="ECO:0000256" key="1">
    <source>
        <dbReference type="SAM" id="MobiDB-lite"/>
    </source>
</evidence>
<feature type="region of interest" description="Disordered" evidence="1">
    <location>
        <begin position="1"/>
        <end position="53"/>
    </location>
</feature>
<feature type="transmembrane region" description="Helical" evidence="2">
    <location>
        <begin position="59"/>
        <end position="82"/>
    </location>
</feature>
<feature type="compositionally biased region" description="Basic and acidic residues" evidence="1">
    <location>
        <begin position="87"/>
        <end position="98"/>
    </location>
</feature>
<evidence type="ECO:0000313" key="4">
    <source>
        <dbReference type="EMBL" id="MCT2588688.1"/>
    </source>
</evidence>
<feature type="compositionally biased region" description="Pro residues" evidence="1">
    <location>
        <begin position="44"/>
        <end position="53"/>
    </location>
</feature>
<keyword evidence="5" id="KW-1185">Reference proteome</keyword>
<feature type="domain" description="DUF2510" evidence="3">
    <location>
        <begin position="5"/>
        <end position="40"/>
    </location>
</feature>
<dbReference type="EMBL" id="JAJAGO010000001">
    <property type="protein sequence ID" value="MCT2588688.1"/>
    <property type="molecule type" value="Genomic_DNA"/>
</dbReference>
<gene>
    <name evidence="4" type="ORF">LHJ74_01805</name>
</gene>
<dbReference type="InterPro" id="IPR018929">
    <property type="entry name" value="DUF2510"/>
</dbReference>
<evidence type="ECO:0000256" key="2">
    <source>
        <dbReference type="SAM" id="Phobius"/>
    </source>
</evidence>
<keyword evidence="2" id="KW-0812">Transmembrane</keyword>
<accession>A0ABT2JLD1</accession>
<dbReference type="Pfam" id="PF10708">
    <property type="entry name" value="DUF2510"/>
    <property type="match status" value="1"/>
</dbReference>
<evidence type="ECO:0000259" key="3">
    <source>
        <dbReference type="Pfam" id="PF10708"/>
    </source>
</evidence>
<organism evidence="4 5">
    <name type="scientific">Streptomyces gossypii</name>
    <dbReference type="NCBI Taxonomy" id="2883101"/>
    <lineage>
        <taxon>Bacteria</taxon>
        <taxon>Bacillati</taxon>
        <taxon>Actinomycetota</taxon>
        <taxon>Actinomycetes</taxon>
        <taxon>Kitasatosporales</taxon>
        <taxon>Streptomycetaceae</taxon>
        <taxon>Streptomyces</taxon>
    </lineage>
</organism>
<dbReference type="Proteomes" id="UP001156389">
    <property type="component" value="Unassembled WGS sequence"/>
</dbReference>
<comment type="caution">
    <text evidence="4">The sequence shown here is derived from an EMBL/GenBank/DDBJ whole genome shotgun (WGS) entry which is preliminary data.</text>
</comment>
<dbReference type="RefSeq" id="WP_260215938.1">
    <property type="nucleotide sequence ID" value="NZ_JAJAGO010000001.1"/>
</dbReference>